<reference evidence="2" key="1">
    <citation type="submission" date="2015-12" db="EMBL/GenBank/DDBJ databases">
        <title>De novo transcriptome assembly of four potential Pierce s Disease insect vectors from Arizona vineyards.</title>
        <authorList>
            <person name="Tassone E.E."/>
        </authorList>
    </citation>
    <scope>NUCLEOTIDE SEQUENCE</scope>
</reference>
<sequence length="129" mass="14670">MFYFKIFIFIQWVSNDHSRANWALRVHLSVLILDLLDEMDTVLPQGLSLCDVKPVHFGLSTNSGKMKFIDLDVVYPKSIVNAFIADGASCHRNSDCHMFDCHSKCNFSSHICDSPVTNNNLQVVCEKIF</sequence>
<dbReference type="EMBL" id="GEDC01023596">
    <property type="protein sequence ID" value="JAS13702.1"/>
    <property type="molecule type" value="Transcribed_RNA"/>
</dbReference>
<evidence type="ECO:0000259" key="1">
    <source>
        <dbReference type="Pfam" id="PF12260"/>
    </source>
</evidence>
<evidence type="ECO:0000313" key="2">
    <source>
        <dbReference type="EMBL" id="JAS13702.1"/>
    </source>
</evidence>
<accession>A0A1B6CJW8</accession>
<proteinExistence type="predicted"/>
<organism evidence="2">
    <name type="scientific">Clastoptera arizonana</name>
    <name type="common">Arizona spittle bug</name>
    <dbReference type="NCBI Taxonomy" id="38151"/>
    <lineage>
        <taxon>Eukaryota</taxon>
        <taxon>Metazoa</taxon>
        <taxon>Ecdysozoa</taxon>
        <taxon>Arthropoda</taxon>
        <taxon>Hexapoda</taxon>
        <taxon>Insecta</taxon>
        <taxon>Pterygota</taxon>
        <taxon>Neoptera</taxon>
        <taxon>Paraneoptera</taxon>
        <taxon>Hemiptera</taxon>
        <taxon>Auchenorrhyncha</taxon>
        <taxon>Cercopoidea</taxon>
        <taxon>Clastopteridae</taxon>
        <taxon>Clastoptera</taxon>
    </lineage>
</organism>
<feature type="non-terminal residue" evidence="2">
    <location>
        <position position="129"/>
    </location>
</feature>
<dbReference type="PANTHER" id="PTHR21093">
    <property type="entry name" value="DIVERGENT PROTEIN KINASE DOMAIN 1C-RELATED"/>
    <property type="match status" value="1"/>
</dbReference>
<dbReference type="Pfam" id="PF12260">
    <property type="entry name" value="PIP49_C"/>
    <property type="match status" value="1"/>
</dbReference>
<name>A0A1B6CJW8_9HEMI</name>
<dbReference type="PANTHER" id="PTHR21093:SF2">
    <property type="entry name" value="DIVERGENT PROTEIN KINASE DOMAIN 1C"/>
    <property type="match status" value="1"/>
</dbReference>
<gene>
    <name evidence="2" type="ORF">g.2840</name>
</gene>
<dbReference type="AlphaFoldDB" id="A0A1B6CJW8"/>
<dbReference type="InterPro" id="IPR022049">
    <property type="entry name" value="FAM69_kinase_dom"/>
</dbReference>
<protein>
    <recommendedName>
        <fullName evidence="1">FAM69 protein-kinase domain-containing protein</fullName>
    </recommendedName>
</protein>
<feature type="domain" description="FAM69 protein-kinase" evidence="1">
    <location>
        <begin position="15"/>
        <end position="129"/>
    </location>
</feature>